<dbReference type="SUPFAM" id="SSF49785">
    <property type="entry name" value="Galactose-binding domain-like"/>
    <property type="match status" value="1"/>
</dbReference>
<feature type="signal peptide" evidence="2">
    <location>
        <begin position="1"/>
        <end position="26"/>
    </location>
</feature>
<keyword evidence="1" id="KW-0378">Hydrolase</keyword>
<dbReference type="InterPro" id="IPR005674">
    <property type="entry name" value="CocE/Ser_esterase"/>
</dbReference>
<evidence type="ECO:0000313" key="5">
    <source>
        <dbReference type="Proteomes" id="UP000662873"/>
    </source>
</evidence>
<feature type="chain" id="PRO_5035163463" evidence="2">
    <location>
        <begin position="27"/>
        <end position="634"/>
    </location>
</feature>
<dbReference type="GO" id="GO:0008239">
    <property type="term" value="F:dipeptidyl-peptidase activity"/>
    <property type="evidence" value="ECO:0007669"/>
    <property type="project" value="InterPro"/>
</dbReference>
<dbReference type="InterPro" id="IPR013736">
    <property type="entry name" value="Xaa-Pro_dipept_C"/>
</dbReference>
<proteinExistence type="predicted"/>
<dbReference type="InterPro" id="IPR000383">
    <property type="entry name" value="Xaa-Pro-like_dom"/>
</dbReference>
<dbReference type="SUPFAM" id="SSF53474">
    <property type="entry name" value="alpha/beta-Hydrolases"/>
    <property type="match status" value="1"/>
</dbReference>
<sequence>MRLAGRIRSWTLPLPIVALSLASALAHPQGAVYVRLNYDRFDYQIPMRDGVRLYTVVYAPKEQSARYPFLMMRTPYSVRPYEKDQMRGSLGPTSGYAEEKFIFVYQDVRGRYMSEGDFEWMRPYKPTKSGLDTDESTDTWDTIEFLLKTVPNHNGRVGVYGTSYPGHYAAQTLTQPHPALRAVSPQAPMADNWLGDDMHHNGAFFLPHAMNFIAGFGKKREGPTTDYGRGVFQHGTPDGYRFFLEMGALPNANRLYLRDQIRIWNEWMEHGDYDAYWQAQNVPQHLKQVGKVAVLTVGGWWDAEDLFGPLAIYRSIESNNPGATNHLVMGPWYHGSWNFGPGNNLHDIVWTTNTGEDFREKMQMPFFRHFLKDAGTFELSDAMMFDVGADKWFEFDSWPPKAALSKNLYLRAGELLSLTPPAASTRNLFAEYMSDPNRPVPCSAEISVGMPRSYMIEDQRFVWNRPDVLSFETPVLEEDTTLAGPLTATLFISTTGTDADFIVKLIDVYPNDAPNNSPRTSVRMGGYQMLIRGEPMRAKYRTSWSNPTPLTPNRVEKVSFVLPDILHTFRKGHKIMVQVHSSWFPLIDRNPHRFLNIYQAKDSDFQKATHKVHFDAANPSHLAVGVLPSGSSQR</sequence>
<evidence type="ECO:0000259" key="3">
    <source>
        <dbReference type="SMART" id="SM00939"/>
    </source>
</evidence>
<dbReference type="SMART" id="SM00939">
    <property type="entry name" value="PepX_C"/>
    <property type="match status" value="1"/>
</dbReference>
<name>A0A809RH25_9BACT</name>
<dbReference type="Proteomes" id="UP000662873">
    <property type="component" value="Chromosome"/>
</dbReference>
<dbReference type="NCBIfam" id="TIGR00976">
    <property type="entry name" value="CocE_NonD"/>
    <property type="match status" value="1"/>
</dbReference>
<reference evidence="4" key="1">
    <citation type="journal article" name="DNA Res.">
        <title>The physiological potential of anammox bacteria as revealed by their core genome structure.</title>
        <authorList>
            <person name="Okubo T."/>
            <person name="Toyoda A."/>
            <person name="Fukuhara K."/>
            <person name="Uchiyama I."/>
            <person name="Harigaya Y."/>
            <person name="Kuroiwa M."/>
            <person name="Suzuki T."/>
            <person name="Murakami Y."/>
            <person name="Suwa Y."/>
            <person name="Takami H."/>
        </authorList>
    </citation>
    <scope>NUCLEOTIDE SEQUENCE</scope>
    <source>
        <strain evidence="4">317325-2</strain>
    </source>
</reference>
<keyword evidence="2" id="KW-0732">Signal</keyword>
<organism evidence="4 5">
    <name type="scientific">Candidatus Nitrosymbiomonas proteolyticus</name>
    <dbReference type="NCBI Taxonomy" id="2608984"/>
    <lineage>
        <taxon>Bacteria</taxon>
        <taxon>Bacillati</taxon>
        <taxon>Armatimonadota</taxon>
        <taxon>Armatimonadota incertae sedis</taxon>
        <taxon>Candidatus Nitrosymbiomonas</taxon>
    </lineage>
</organism>
<accession>A0A809RH25</accession>
<feature type="domain" description="Xaa-Pro dipeptidyl-peptidase C-terminal" evidence="3">
    <location>
        <begin position="364"/>
        <end position="623"/>
    </location>
</feature>
<dbReference type="Pfam" id="PF02129">
    <property type="entry name" value="Peptidase_S15"/>
    <property type="match status" value="1"/>
</dbReference>
<dbReference type="AlphaFoldDB" id="A0A809RH25"/>
<dbReference type="EMBL" id="AP021858">
    <property type="protein sequence ID" value="BBO23785.1"/>
    <property type="molecule type" value="Genomic_DNA"/>
</dbReference>
<dbReference type="InterPro" id="IPR008979">
    <property type="entry name" value="Galactose-bd-like_sf"/>
</dbReference>
<evidence type="ECO:0000256" key="2">
    <source>
        <dbReference type="SAM" id="SignalP"/>
    </source>
</evidence>
<dbReference type="Pfam" id="PF08530">
    <property type="entry name" value="PepX_C"/>
    <property type="match status" value="1"/>
</dbReference>
<evidence type="ECO:0000256" key="1">
    <source>
        <dbReference type="ARBA" id="ARBA00022801"/>
    </source>
</evidence>
<evidence type="ECO:0000313" key="4">
    <source>
        <dbReference type="EMBL" id="BBO23785.1"/>
    </source>
</evidence>
<dbReference type="Gene3D" id="2.60.120.260">
    <property type="entry name" value="Galactose-binding domain-like"/>
    <property type="match status" value="1"/>
</dbReference>
<dbReference type="KEGG" id="npy:NPRO_13800"/>
<dbReference type="Gene3D" id="1.10.3020.10">
    <property type="entry name" value="alpha-amino acid ester hydrolase ( Helical cap domain)"/>
    <property type="match status" value="1"/>
</dbReference>
<dbReference type="Gene3D" id="3.40.50.1820">
    <property type="entry name" value="alpha/beta hydrolase"/>
    <property type="match status" value="1"/>
</dbReference>
<protein>
    <submittedName>
        <fullName evidence="4">X-Pro dipeptidyl-peptidase</fullName>
    </submittedName>
</protein>
<dbReference type="InterPro" id="IPR029058">
    <property type="entry name" value="AB_hydrolase_fold"/>
</dbReference>
<gene>
    <name evidence="4" type="ORF">NPRO_13800</name>
</gene>